<evidence type="ECO:0000256" key="1">
    <source>
        <dbReference type="SAM" id="MobiDB-lite"/>
    </source>
</evidence>
<gene>
    <name evidence="2" type="ORF">NDU88_005121</name>
</gene>
<evidence type="ECO:0000313" key="3">
    <source>
        <dbReference type="Proteomes" id="UP001066276"/>
    </source>
</evidence>
<keyword evidence="3" id="KW-1185">Reference proteome</keyword>
<reference evidence="2" key="1">
    <citation type="journal article" date="2022" name="bioRxiv">
        <title>Sequencing and chromosome-scale assembly of the giantPleurodeles waltlgenome.</title>
        <authorList>
            <person name="Brown T."/>
            <person name="Elewa A."/>
            <person name="Iarovenko S."/>
            <person name="Subramanian E."/>
            <person name="Araus A.J."/>
            <person name="Petzold A."/>
            <person name="Susuki M."/>
            <person name="Suzuki K.-i.T."/>
            <person name="Hayashi T."/>
            <person name="Toyoda A."/>
            <person name="Oliveira C."/>
            <person name="Osipova E."/>
            <person name="Leigh N.D."/>
            <person name="Simon A."/>
            <person name="Yun M.H."/>
        </authorList>
    </citation>
    <scope>NUCLEOTIDE SEQUENCE</scope>
    <source>
        <strain evidence="2">20211129_DDA</strain>
        <tissue evidence="2">Liver</tissue>
    </source>
</reference>
<sequence length="153" mass="17123">MPNDKTVRKHTHQLLFSEAISQPRPMPSPAATAAPGTEASANEAHLDSTTERILQEIAAVSRHLEAMDLKITDLSTASHSIRSDIARFHIKVTNLHHSLTEVEGQLAELPEHDSELQRLHAKLTDMKDRSRRDNVCFFGRLGRKEGTDVRAFL</sequence>
<protein>
    <submittedName>
        <fullName evidence="2">Uncharacterized protein</fullName>
    </submittedName>
</protein>
<organism evidence="2 3">
    <name type="scientific">Pleurodeles waltl</name>
    <name type="common">Iberian ribbed newt</name>
    <dbReference type="NCBI Taxonomy" id="8319"/>
    <lineage>
        <taxon>Eukaryota</taxon>
        <taxon>Metazoa</taxon>
        <taxon>Chordata</taxon>
        <taxon>Craniata</taxon>
        <taxon>Vertebrata</taxon>
        <taxon>Euteleostomi</taxon>
        <taxon>Amphibia</taxon>
        <taxon>Batrachia</taxon>
        <taxon>Caudata</taxon>
        <taxon>Salamandroidea</taxon>
        <taxon>Salamandridae</taxon>
        <taxon>Pleurodelinae</taxon>
        <taxon>Pleurodeles</taxon>
    </lineage>
</organism>
<feature type="region of interest" description="Disordered" evidence="1">
    <location>
        <begin position="18"/>
        <end position="45"/>
    </location>
</feature>
<comment type="caution">
    <text evidence="2">The sequence shown here is derived from an EMBL/GenBank/DDBJ whole genome shotgun (WGS) entry which is preliminary data.</text>
</comment>
<feature type="compositionally biased region" description="Low complexity" evidence="1">
    <location>
        <begin position="29"/>
        <end position="41"/>
    </location>
</feature>
<evidence type="ECO:0000313" key="2">
    <source>
        <dbReference type="EMBL" id="KAJ1116916.1"/>
    </source>
</evidence>
<dbReference type="EMBL" id="JANPWB010000012">
    <property type="protein sequence ID" value="KAJ1116916.1"/>
    <property type="molecule type" value="Genomic_DNA"/>
</dbReference>
<proteinExistence type="predicted"/>
<accession>A0AAV7NLK8</accession>
<name>A0AAV7NLK8_PLEWA</name>
<dbReference type="Proteomes" id="UP001066276">
    <property type="component" value="Chromosome 8"/>
</dbReference>
<dbReference type="AlphaFoldDB" id="A0AAV7NLK8"/>